<sequence length="114" mass="12928">MQGFTDFCFMILQVLMCRNPENESYLPKTNNHRITFLNGAHVCLCSKTLIYVFHCFAWKTFTELSLQRMLGTNLNASLYLGNTPCYAFSFLTSKIKASICSCVQTICLTSQNGD</sequence>
<evidence type="ECO:0000313" key="1">
    <source>
        <dbReference type="EMBL" id="CAI9164021.1"/>
    </source>
</evidence>
<dbReference type="Proteomes" id="UP001176941">
    <property type="component" value="Chromosome 22"/>
</dbReference>
<gene>
    <name evidence="1" type="ORF">MRATA1EN1_LOCUS12983</name>
</gene>
<accession>A0ABN8YSK6</accession>
<name>A0ABN8YSK6_RANTA</name>
<keyword evidence="2" id="KW-1185">Reference proteome</keyword>
<organism evidence="1 2">
    <name type="scientific">Rangifer tarandus platyrhynchus</name>
    <name type="common">Svalbard reindeer</name>
    <dbReference type="NCBI Taxonomy" id="3082113"/>
    <lineage>
        <taxon>Eukaryota</taxon>
        <taxon>Metazoa</taxon>
        <taxon>Chordata</taxon>
        <taxon>Craniata</taxon>
        <taxon>Vertebrata</taxon>
        <taxon>Euteleostomi</taxon>
        <taxon>Mammalia</taxon>
        <taxon>Eutheria</taxon>
        <taxon>Laurasiatheria</taxon>
        <taxon>Artiodactyla</taxon>
        <taxon>Ruminantia</taxon>
        <taxon>Pecora</taxon>
        <taxon>Cervidae</taxon>
        <taxon>Odocoileinae</taxon>
        <taxon>Rangifer</taxon>
    </lineage>
</organism>
<protein>
    <recommendedName>
        <fullName evidence="3">Secreted protein</fullName>
    </recommendedName>
</protein>
<evidence type="ECO:0008006" key="3">
    <source>
        <dbReference type="Google" id="ProtNLM"/>
    </source>
</evidence>
<dbReference type="EMBL" id="OX459958">
    <property type="protein sequence ID" value="CAI9164021.1"/>
    <property type="molecule type" value="Genomic_DNA"/>
</dbReference>
<proteinExistence type="predicted"/>
<evidence type="ECO:0000313" key="2">
    <source>
        <dbReference type="Proteomes" id="UP001176941"/>
    </source>
</evidence>
<reference evidence="1" key="1">
    <citation type="submission" date="2023-04" db="EMBL/GenBank/DDBJ databases">
        <authorList>
            <consortium name="ELIXIR-Norway"/>
        </authorList>
    </citation>
    <scope>NUCLEOTIDE SEQUENCE [LARGE SCALE GENOMIC DNA]</scope>
</reference>